<name>A0A6P6XUS4_DERPT</name>
<dbReference type="OrthoDB" id="408373at2759"/>
<evidence type="ECO:0000313" key="2">
    <source>
        <dbReference type="RefSeq" id="XP_027195644.1"/>
    </source>
</evidence>
<dbReference type="InterPro" id="IPR000073">
    <property type="entry name" value="AB_hydrolase_1"/>
</dbReference>
<dbReference type="OMA" id="CDMLGFG"/>
<dbReference type="GeneID" id="113790208"/>
<organism evidence="1 2">
    <name type="scientific">Dermatophagoides pteronyssinus</name>
    <name type="common">European house dust mite</name>
    <dbReference type="NCBI Taxonomy" id="6956"/>
    <lineage>
        <taxon>Eukaryota</taxon>
        <taxon>Metazoa</taxon>
        <taxon>Ecdysozoa</taxon>
        <taxon>Arthropoda</taxon>
        <taxon>Chelicerata</taxon>
        <taxon>Arachnida</taxon>
        <taxon>Acari</taxon>
        <taxon>Acariformes</taxon>
        <taxon>Sarcoptiformes</taxon>
        <taxon>Astigmata</taxon>
        <taxon>Psoroptidia</taxon>
        <taxon>Analgoidea</taxon>
        <taxon>Pyroglyphidae</taxon>
        <taxon>Dermatophagoidinae</taxon>
        <taxon>Dermatophagoides</taxon>
    </lineage>
</organism>
<gene>
    <name evidence="2" type="primary">LOC113790208</name>
</gene>
<proteinExistence type="predicted"/>
<dbReference type="GO" id="GO:0047372">
    <property type="term" value="F:monoacylglycerol lipase activity"/>
    <property type="evidence" value="ECO:0007669"/>
    <property type="project" value="TreeGrafter"/>
</dbReference>
<dbReference type="InterPro" id="IPR000639">
    <property type="entry name" value="Epox_hydrolase-like"/>
</dbReference>
<dbReference type="InterPro" id="IPR029058">
    <property type="entry name" value="AB_hydrolase_fold"/>
</dbReference>
<dbReference type="Gene3D" id="3.40.50.1820">
    <property type="entry name" value="alpha/beta hydrolase"/>
    <property type="match status" value="1"/>
</dbReference>
<dbReference type="PANTHER" id="PTHR43798:SF33">
    <property type="entry name" value="HYDROLASE, PUTATIVE (AFU_ORTHOLOGUE AFUA_2G14860)-RELATED"/>
    <property type="match status" value="1"/>
</dbReference>
<dbReference type="GO" id="GO:0046464">
    <property type="term" value="P:acylglycerol catabolic process"/>
    <property type="evidence" value="ECO:0007669"/>
    <property type="project" value="TreeGrafter"/>
</dbReference>
<dbReference type="Proteomes" id="UP000515146">
    <property type="component" value="Unplaced"/>
</dbReference>
<dbReference type="AlphaFoldDB" id="A0A6P6XUS4"/>
<dbReference type="PRINTS" id="PR00412">
    <property type="entry name" value="EPOXHYDRLASE"/>
</dbReference>
<dbReference type="PANTHER" id="PTHR43798">
    <property type="entry name" value="MONOACYLGLYCEROL LIPASE"/>
    <property type="match status" value="1"/>
</dbReference>
<reference evidence="2" key="1">
    <citation type="submission" date="2025-08" db="UniProtKB">
        <authorList>
            <consortium name="RefSeq"/>
        </authorList>
    </citation>
    <scope>IDENTIFICATION</scope>
    <source>
        <strain evidence="2">Airmid</strain>
    </source>
</reference>
<dbReference type="RefSeq" id="XP_027195644.1">
    <property type="nucleotide sequence ID" value="XM_027339843.1"/>
</dbReference>
<accession>A0A6P6XUS4</accession>
<protein>
    <submittedName>
        <fullName evidence="2">Mesoderm-specific transcript protein-like</fullName>
    </submittedName>
</protein>
<dbReference type="GO" id="GO:0016020">
    <property type="term" value="C:membrane"/>
    <property type="evidence" value="ECO:0007669"/>
    <property type="project" value="TreeGrafter"/>
</dbReference>
<dbReference type="KEGG" id="dpte:113790208"/>
<dbReference type="InParanoid" id="A0A6P6XUS4"/>
<evidence type="ECO:0000313" key="1">
    <source>
        <dbReference type="Proteomes" id="UP000515146"/>
    </source>
</evidence>
<sequence>MSTKKEQSLRSRFDYNRNKSNELLVTKRKELERFMNVNNDQKHHDDDDKNDNENYCQQCFRFIRHLMTILIVLMAIMYTWFTHYPEPVISPFLHSWQEMGKTFEYRSQYDIFFIDKMTNKTDGPILLYLHGFPTSNLDMYKILPELSRHFSRIIAPDFIGFGFSSKPKSYQYSIKDQADLTISLLNHLKIIDNIHILSHDYGDSVAQHLLSLNKKNLLPTIRIESVCMLNGGIFPSHHRPVFFQQLLRLPIVGNLATRFMNRYFLYIAITKVFGRKNPPTIAELYDMWKLIRLNDGYLIQPKLLSYIDERFENEDDWVDAIRDSRPVPLHFIYGPADPVNPPPFDEFYRSIINQPSIDKLSNDIGHYPQLEAPDDVVQSYLKFLNKNNFL</sequence>
<keyword evidence="1" id="KW-1185">Reference proteome</keyword>
<dbReference type="Pfam" id="PF00561">
    <property type="entry name" value="Abhydrolase_1"/>
    <property type="match status" value="1"/>
</dbReference>
<dbReference type="SUPFAM" id="SSF53474">
    <property type="entry name" value="alpha/beta-Hydrolases"/>
    <property type="match status" value="1"/>
</dbReference>
<dbReference type="InterPro" id="IPR050266">
    <property type="entry name" value="AB_hydrolase_sf"/>
</dbReference>